<evidence type="ECO:0000313" key="2">
    <source>
        <dbReference type="EMBL" id="SQC19215.1"/>
    </source>
</evidence>
<dbReference type="Proteomes" id="UP000251123">
    <property type="component" value="Unassembled WGS sequence"/>
</dbReference>
<evidence type="ECO:0000256" key="1">
    <source>
        <dbReference type="SAM" id="Phobius"/>
    </source>
</evidence>
<proteinExistence type="predicted"/>
<keyword evidence="1 2" id="KW-0812">Transmembrane</keyword>
<protein>
    <submittedName>
        <fullName evidence="2">Thiamin ABC transporter transmembrane protein</fullName>
    </submittedName>
</protein>
<keyword evidence="1" id="KW-1133">Transmembrane helix</keyword>
<keyword evidence="1" id="KW-0472">Membrane</keyword>
<reference evidence="2 3" key="1">
    <citation type="submission" date="2018-06" db="EMBL/GenBank/DDBJ databases">
        <authorList>
            <consortium name="Pathogen Informatics"/>
            <person name="Doyle S."/>
        </authorList>
    </citation>
    <scope>NUCLEOTIDE SEQUENCE [LARGE SCALE GENOMIC DNA]</scope>
    <source>
        <strain evidence="2 3">NCTC9601</strain>
    </source>
</reference>
<feature type="transmembrane region" description="Helical" evidence="1">
    <location>
        <begin position="21"/>
        <end position="45"/>
    </location>
</feature>
<dbReference type="AlphaFoldDB" id="A0A2X3DEJ4"/>
<evidence type="ECO:0000313" key="3">
    <source>
        <dbReference type="Proteomes" id="UP000251123"/>
    </source>
</evidence>
<sequence length="95" mass="10234">MMLLWSSRELRSRQRPLAGQAMELSGMLILAMPGIVLATGFFLLLNNTIGLPESADGIVIFTNALMANPLCAESTGKPDARHCRPLQHAVPVAGY</sequence>
<dbReference type="EMBL" id="UASN01000022">
    <property type="protein sequence ID" value="SQC19215.1"/>
    <property type="molecule type" value="Genomic_DNA"/>
</dbReference>
<name>A0A2X3DEJ4_KLEPN</name>
<gene>
    <name evidence="2" type="ORF">NCTC9601_05858</name>
</gene>
<accession>A0A2X3DEJ4</accession>
<organism evidence="2 3">
    <name type="scientific">Klebsiella pneumoniae</name>
    <dbReference type="NCBI Taxonomy" id="573"/>
    <lineage>
        <taxon>Bacteria</taxon>
        <taxon>Pseudomonadati</taxon>
        <taxon>Pseudomonadota</taxon>
        <taxon>Gammaproteobacteria</taxon>
        <taxon>Enterobacterales</taxon>
        <taxon>Enterobacteriaceae</taxon>
        <taxon>Klebsiella/Raoultella group</taxon>
        <taxon>Klebsiella</taxon>
        <taxon>Klebsiella pneumoniae complex</taxon>
    </lineage>
</organism>